<keyword evidence="2" id="KW-0732">Signal</keyword>
<evidence type="ECO:0000256" key="1">
    <source>
        <dbReference type="SAM" id="MobiDB-lite"/>
    </source>
</evidence>
<sequence length="213" mass="22232">MLGGLLCFCTVAILTQPLAQAQTLYRIVGPDGRVTFSDKPPAAAAKVTPLSADGKDAGGAASALPYELRQVAAKYPVTLFSAKECMPCDEGRTLLRSRGIPFTEKTVESNDDAESLKRLANTSSVPLLTVGGQQIKGYSAPEWTQYLNAAGYPEKNKLPAGYRYAEPSPLVAAKPTELAPSAAKAPEAPARTSAPAPAAATRVSPSNPAGIQF</sequence>
<dbReference type="Pfam" id="PF13511">
    <property type="entry name" value="DUF4124"/>
    <property type="match status" value="1"/>
</dbReference>
<dbReference type="CDD" id="cd02976">
    <property type="entry name" value="NrdH"/>
    <property type="match status" value="1"/>
</dbReference>
<reference evidence="5 6" key="1">
    <citation type="submission" date="2017-01" db="EMBL/GenBank/DDBJ databases">
        <title>Genome sequencing of Rhodoferax fermentans JCM 7819.</title>
        <authorList>
            <person name="Kim Y.J."/>
            <person name="Farh M.E.-A."/>
            <person name="Yang D.-C."/>
        </authorList>
    </citation>
    <scope>NUCLEOTIDE SEQUENCE [LARGE SCALE GENOMIC DNA]</scope>
    <source>
        <strain evidence="5 6">JCM 7819</strain>
    </source>
</reference>
<evidence type="ECO:0000256" key="2">
    <source>
        <dbReference type="SAM" id="SignalP"/>
    </source>
</evidence>
<proteinExistence type="predicted"/>
<dbReference type="EMBL" id="MTJN01000002">
    <property type="protein sequence ID" value="OOV09174.1"/>
    <property type="molecule type" value="Genomic_DNA"/>
</dbReference>
<feature type="domain" description="Glutaredoxin" evidence="3">
    <location>
        <begin position="77"/>
        <end position="134"/>
    </location>
</feature>
<dbReference type="STRING" id="28066.RF819_14965"/>
<evidence type="ECO:0000259" key="4">
    <source>
        <dbReference type="Pfam" id="PF13511"/>
    </source>
</evidence>
<accession>A0A1T1AYH9</accession>
<dbReference type="PROSITE" id="PS51354">
    <property type="entry name" value="GLUTAREDOXIN_2"/>
    <property type="match status" value="1"/>
</dbReference>
<evidence type="ECO:0000313" key="6">
    <source>
        <dbReference type="Proteomes" id="UP000190750"/>
    </source>
</evidence>
<gene>
    <name evidence="5" type="ORF">RF819_14965</name>
</gene>
<dbReference type="AlphaFoldDB" id="A0A1T1AYH9"/>
<dbReference type="Gene3D" id="3.40.30.10">
    <property type="entry name" value="Glutaredoxin"/>
    <property type="match status" value="1"/>
</dbReference>
<dbReference type="InterPro" id="IPR036249">
    <property type="entry name" value="Thioredoxin-like_sf"/>
</dbReference>
<feature type="domain" description="DUF4124" evidence="4">
    <location>
        <begin position="16"/>
        <end position="62"/>
    </location>
</feature>
<evidence type="ECO:0000259" key="3">
    <source>
        <dbReference type="Pfam" id="PF00462"/>
    </source>
</evidence>
<comment type="caution">
    <text evidence="5">The sequence shown here is derived from an EMBL/GenBank/DDBJ whole genome shotgun (WGS) entry which is preliminary data.</text>
</comment>
<dbReference type="InterPro" id="IPR002109">
    <property type="entry name" value="Glutaredoxin"/>
</dbReference>
<dbReference type="InterPro" id="IPR025392">
    <property type="entry name" value="DUF4124"/>
</dbReference>
<feature type="chain" id="PRO_5010561348" evidence="2">
    <location>
        <begin position="22"/>
        <end position="213"/>
    </location>
</feature>
<keyword evidence="6" id="KW-1185">Reference proteome</keyword>
<dbReference type="SUPFAM" id="SSF52833">
    <property type="entry name" value="Thioredoxin-like"/>
    <property type="match status" value="1"/>
</dbReference>
<protein>
    <submittedName>
        <fullName evidence="5">NrdH-redoxin</fullName>
    </submittedName>
</protein>
<organism evidence="5 6">
    <name type="scientific">Rhodoferax fermentans</name>
    <dbReference type="NCBI Taxonomy" id="28066"/>
    <lineage>
        <taxon>Bacteria</taxon>
        <taxon>Pseudomonadati</taxon>
        <taxon>Pseudomonadota</taxon>
        <taxon>Betaproteobacteria</taxon>
        <taxon>Burkholderiales</taxon>
        <taxon>Comamonadaceae</taxon>
        <taxon>Rhodoferax</taxon>
    </lineage>
</organism>
<feature type="region of interest" description="Disordered" evidence="1">
    <location>
        <begin position="175"/>
        <end position="213"/>
    </location>
</feature>
<name>A0A1T1AYH9_RHOFE</name>
<dbReference type="Proteomes" id="UP000190750">
    <property type="component" value="Unassembled WGS sequence"/>
</dbReference>
<feature type="compositionally biased region" description="Low complexity" evidence="1">
    <location>
        <begin position="179"/>
        <end position="205"/>
    </location>
</feature>
<feature type="signal peptide" evidence="2">
    <location>
        <begin position="1"/>
        <end position="21"/>
    </location>
</feature>
<dbReference type="Pfam" id="PF00462">
    <property type="entry name" value="Glutaredoxin"/>
    <property type="match status" value="1"/>
</dbReference>
<evidence type="ECO:0000313" key="5">
    <source>
        <dbReference type="EMBL" id="OOV09174.1"/>
    </source>
</evidence>